<protein>
    <recommendedName>
        <fullName evidence="3">CCR4-NOT transcription complex subunit 10</fullName>
    </recommendedName>
</protein>
<name>A0A3P6UD39_DIBLA</name>
<evidence type="ECO:0008006" key="3">
    <source>
        <dbReference type="Google" id="ProtNLM"/>
    </source>
</evidence>
<dbReference type="AlphaFoldDB" id="A0A3P6UD39"/>
<keyword evidence="2" id="KW-1185">Reference proteome</keyword>
<dbReference type="OrthoDB" id="25157at2759"/>
<organism evidence="1 2">
    <name type="scientific">Dibothriocephalus latus</name>
    <name type="common">Fish tapeworm</name>
    <name type="synonym">Diphyllobothrium latum</name>
    <dbReference type="NCBI Taxonomy" id="60516"/>
    <lineage>
        <taxon>Eukaryota</taxon>
        <taxon>Metazoa</taxon>
        <taxon>Spiralia</taxon>
        <taxon>Lophotrochozoa</taxon>
        <taxon>Platyhelminthes</taxon>
        <taxon>Cestoda</taxon>
        <taxon>Eucestoda</taxon>
        <taxon>Diphyllobothriidea</taxon>
        <taxon>Diphyllobothriidae</taxon>
        <taxon>Dibothriocephalus</taxon>
    </lineage>
</organism>
<accession>A0A3P6UD39</accession>
<dbReference type="Proteomes" id="UP000281553">
    <property type="component" value="Unassembled WGS sequence"/>
</dbReference>
<evidence type="ECO:0000313" key="1">
    <source>
        <dbReference type="EMBL" id="VDK89640.1"/>
    </source>
</evidence>
<dbReference type="EMBL" id="UYRU01045481">
    <property type="protein sequence ID" value="VDK89640.1"/>
    <property type="molecule type" value="Genomic_DNA"/>
</dbReference>
<proteinExistence type="predicted"/>
<sequence>MRKIVVGAGGQETVSTLPSLVPLSGLALLQLISSVLLNIAYVALCLRNPVETIHAAEQVLHTGPPPPFCNLRNSDSVSEPATIGGTEGAKEKGASAMAVAPENTTCLPAVFGWIGLIAPPAHRYLAKMYLAEAYACLDDLPNACGILLTEDLVGTGDGLSLLTLHSIDSYRQLKRGRASLAPPFLLPQTHHQCGLKTHMDTFSEHQKSSVDLKSEQERPVSASAVSVTSHSEVRHPDFPVTVEQVSLSLPLPFHFLS</sequence>
<reference evidence="1 2" key="1">
    <citation type="submission" date="2018-11" db="EMBL/GenBank/DDBJ databases">
        <authorList>
            <consortium name="Pathogen Informatics"/>
        </authorList>
    </citation>
    <scope>NUCLEOTIDE SEQUENCE [LARGE SCALE GENOMIC DNA]</scope>
</reference>
<gene>
    <name evidence="1" type="ORF">DILT_LOCUS4441</name>
</gene>
<evidence type="ECO:0000313" key="2">
    <source>
        <dbReference type="Proteomes" id="UP000281553"/>
    </source>
</evidence>